<dbReference type="GO" id="GO:0006887">
    <property type="term" value="P:exocytosis"/>
    <property type="evidence" value="ECO:0007669"/>
    <property type="project" value="TreeGrafter"/>
</dbReference>
<dbReference type="InterPro" id="IPR036322">
    <property type="entry name" value="WD40_repeat_dom_sf"/>
</dbReference>
<evidence type="ECO:0000256" key="1">
    <source>
        <dbReference type="SAM" id="MobiDB-lite"/>
    </source>
</evidence>
<organism evidence="2 3">
    <name type="scientific">Plasmodiophora brassicae</name>
    <name type="common">Clubroot disease agent</name>
    <dbReference type="NCBI Taxonomy" id="37360"/>
    <lineage>
        <taxon>Eukaryota</taxon>
        <taxon>Sar</taxon>
        <taxon>Rhizaria</taxon>
        <taxon>Endomyxa</taxon>
        <taxon>Phytomyxea</taxon>
        <taxon>Plasmodiophorida</taxon>
        <taxon>Plasmodiophoridae</taxon>
        <taxon>Plasmodiophora</taxon>
    </lineage>
</organism>
<feature type="region of interest" description="Disordered" evidence="1">
    <location>
        <begin position="1"/>
        <end position="23"/>
    </location>
</feature>
<dbReference type="GO" id="GO:0005886">
    <property type="term" value="C:plasma membrane"/>
    <property type="evidence" value="ECO:0007669"/>
    <property type="project" value="TreeGrafter"/>
</dbReference>
<sequence length="870" mass="90596">MGNSVGRRRRPAAAAADDDDDDDDAVPSSFVACDLHRSDVVFAPVGRAGVGRCITALVGLGGGGGLFACGTATGLVVIGDASQRQPTVTLRNSDAAAVVALHALAGNRLVVGLDPPVVEVWNWRTSCRLSSIASVDLSCSSSYASRFILHAAGDAGNVDVLDAAAGGRLSAYVIPGAVPEARPAISLTEPLARQLQRRRSYDDAVRNLSVSAIAHDGQELLAVAYSTGAILLWNLRSRQRTQWLACPHDVAGVAIDGGKRVAAGGSAGRIYVWSSKGAPVGTLEVGEDIVDLQWLPDGRLVVLSASALSMFAGESLEAAAGRSVGDVSRFAIIDDDDRLLCATSSGSVFVSPIASWPTTRSTVIADDFAMANVFTACSSSASPSVPFGVRHCVLVTSGASSSPREVVIWDVTSPFAAHHLRSISVQDLAHGAEPSAIAAYPATDDLAVGFSNGLVVVLHDAVQTLGVHVHARPVSIVALCSVLGRVAAVDTGMTVSLIDARTSQVLFLHGFAGEMLRVGAIHFCQIENVSSTGDIASDGTPLRPVLLVGLSSNLVVAVDANEGVPLNASLESIAGVAGHNDQDDDTDGLSSRSDTTTGNREPALVVAGVVDLEGNPIPCVRTDDKSRSIYISPRYIVTACGSSLDVRQIGRHGPRWECETIAHVSLPDPIVSCFIISQPMENKSSASCVALVLACRCLQIRRLMDLSTVLLEADLPGDIPDDELAACCVTSDGRLTWRSSSGEVVTAMLFMDALRRIQAPVVSTGTTAAGSSNVDAKHSNFLASISKAIKGSSVCDLFAETRPPPPAAAQARQATRGSDADAFSSMTSKARENLEALQETADKSQNLASAANDFAANARRLAAKQRSGWF</sequence>
<reference evidence="2 3" key="1">
    <citation type="submission" date="2018-03" db="EMBL/GenBank/DDBJ databases">
        <authorList>
            <person name="Fogelqvist J."/>
        </authorList>
    </citation>
    <scope>NUCLEOTIDE SEQUENCE [LARGE SCALE GENOMIC DNA]</scope>
</reference>
<dbReference type="GO" id="GO:0045159">
    <property type="term" value="F:myosin II binding"/>
    <property type="evidence" value="ECO:0007669"/>
    <property type="project" value="TreeGrafter"/>
</dbReference>
<evidence type="ECO:0000313" key="2">
    <source>
        <dbReference type="EMBL" id="SPR01976.1"/>
    </source>
</evidence>
<accession>A0A3P3YP25</accession>
<dbReference type="GO" id="GO:0006893">
    <property type="term" value="P:Golgi to plasma membrane transport"/>
    <property type="evidence" value="ECO:0007669"/>
    <property type="project" value="TreeGrafter"/>
</dbReference>
<dbReference type="AlphaFoldDB" id="A0A3P3YP25"/>
<dbReference type="GO" id="GO:0005737">
    <property type="term" value="C:cytoplasm"/>
    <property type="evidence" value="ECO:0007669"/>
    <property type="project" value="TreeGrafter"/>
</dbReference>
<dbReference type="EMBL" id="OVEO01000020">
    <property type="protein sequence ID" value="SPR01976.1"/>
    <property type="molecule type" value="Genomic_DNA"/>
</dbReference>
<evidence type="ECO:0000313" key="3">
    <source>
        <dbReference type="Proteomes" id="UP000290189"/>
    </source>
</evidence>
<feature type="region of interest" description="Disordered" evidence="1">
    <location>
        <begin position="802"/>
        <end position="825"/>
    </location>
</feature>
<proteinExistence type="predicted"/>
<dbReference type="GO" id="GO:0019905">
    <property type="term" value="F:syntaxin binding"/>
    <property type="evidence" value="ECO:0007669"/>
    <property type="project" value="TreeGrafter"/>
</dbReference>
<geneLocation type="mitochondrion" evidence="2"/>
<dbReference type="GO" id="GO:0005096">
    <property type="term" value="F:GTPase activator activity"/>
    <property type="evidence" value="ECO:0007669"/>
    <property type="project" value="TreeGrafter"/>
</dbReference>
<dbReference type="SUPFAM" id="SSF50978">
    <property type="entry name" value="WD40 repeat-like"/>
    <property type="match status" value="2"/>
</dbReference>
<evidence type="ECO:0008006" key="4">
    <source>
        <dbReference type="Google" id="ProtNLM"/>
    </source>
</evidence>
<keyword evidence="2" id="KW-0496">Mitochondrion</keyword>
<dbReference type="PANTHER" id="PTHR10241">
    <property type="entry name" value="LETHAL 2 GIANT LARVAE PROTEIN"/>
    <property type="match status" value="1"/>
</dbReference>
<feature type="compositionally biased region" description="Basic residues" evidence="1">
    <location>
        <begin position="1"/>
        <end position="11"/>
    </location>
</feature>
<dbReference type="CDD" id="cd15873">
    <property type="entry name" value="R-SNARE_STXBP5_6"/>
    <property type="match status" value="1"/>
</dbReference>
<dbReference type="Proteomes" id="UP000290189">
    <property type="component" value="Unassembled WGS sequence"/>
</dbReference>
<feature type="region of interest" description="Disordered" evidence="1">
    <location>
        <begin position="577"/>
        <end position="598"/>
    </location>
</feature>
<dbReference type="Gene3D" id="2.130.10.10">
    <property type="entry name" value="YVTN repeat-like/Quinoprotein amine dehydrogenase"/>
    <property type="match status" value="2"/>
</dbReference>
<protein>
    <recommendedName>
        <fullName evidence="4">V-SNARE coiled-coil homology domain-containing protein</fullName>
    </recommendedName>
</protein>
<gene>
    <name evidence="2" type="ORF">PLBR_LOCUS9191</name>
</gene>
<name>A0A3P3YP25_PLABS</name>
<feature type="compositionally biased region" description="Polar residues" evidence="1">
    <location>
        <begin position="588"/>
        <end position="598"/>
    </location>
</feature>
<dbReference type="PANTHER" id="PTHR10241:SF25">
    <property type="entry name" value="TOMOSYN, ISOFORM C"/>
    <property type="match status" value="1"/>
</dbReference>
<dbReference type="InterPro" id="IPR015943">
    <property type="entry name" value="WD40/YVTN_repeat-like_dom_sf"/>
</dbReference>